<dbReference type="EMBL" id="KZ293656">
    <property type="protein sequence ID" value="PBK93483.1"/>
    <property type="molecule type" value="Genomic_DNA"/>
</dbReference>
<sequence>MTTPPKHNQFQPFFFPLTITSPFTASSKIAVTDWYHADTNEFICGLSQMNEFGMIDGLTFLMLLEVVLNLCSILMIICLKAFEALPVTSLLSASMGPVEAKG</sequence>
<dbReference type="Proteomes" id="UP000217790">
    <property type="component" value="Unassembled WGS sequence"/>
</dbReference>
<feature type="transmembrane region" description="Helical" evidence="1">
    <location>
        <begin position="58"/>
        <end position="82"/>
    </location>
</feature>
<protein>
    <submittedName>
        <fullName evidence="2">Uncharacterized protein</fullName>
    </submittedName>
</protein>
<accession>A0A2H3DYV4</accession>
<dbReference type="InParanoid" id="A0A2H3DYV4"/>
<dbReference type="AlphaFoldDB" id="A0A2H3DYV4"/>
<reference evidence="3" key="1">
    <citation type="journal article" date="2017" name="Nat. Ecol. Evol.">
        <title>Genome expansion and lineage-specific genetic innovations in the forest pathogenic fungi Armillaria.</title>
        <authorList>
            <person name="Sipos G."/>
            <person name="Prasanna A.N."/>
            <person name="Walter M.C."/>
            <person name="O'Connor E."/>
            <person name="Balint B."/>
            <person name="Krizsan K."/>
            <person name="Kiss B."/>
            <person name="Hess J."/>
            <person name="Varga T."/>
            <person name="Slot J."/>
            <person name="Riley R."/>
            <person name="Boka B."/>
            <person name="Rigling D."/>
            <person name="Barry K."/>
            <person name="Lee J."/>
            <person name="Mihaltcheva S."/>
            <person name="LaButti K."/>
            <person name="Lipzen A."/>
            <person name="Waldron R."/>
            <person name="Moloney N.M."/>
            <person name="Sperisen C."/>
            <person name="Kredics L."/>
            <person name="Vagvoelgyi C."/>
            <person name="Patrignani A."/>
            <person name="Fitzpatrick D."/>
            <person name="Nagy I."/>
            <person name="Doyle S."/>
            <person name="Anderson J.B."/>
            <person name="Grigoriev I.V."/>
            <person name="Gueldener U."/>
            <person name="Muensterkoetter M."/>
            <person name="Nagy L.G."/>
        </authorList>
    </citation>
    <scope>NUCLEOTIDE SEQUENCE [LARGE SCALE GENOMIC DNA]</scope>
    <source>
        <strain evidence="3">Ar21-2</strain>
    </source>
</reference>
<evidence type="ECO:0000256" key="1">
    <source>
        <dbReference type="SAM" id="Phobius"/>
    </source>
</evidence>
<gene>
    <name evidence="2" type="ORF">ARMGADRAFT_1030110</name>
</gene>
<keyword evidence="3" id="KW-1185">Reference proteome</keyword>
<evidence type="ECO:0000313" key="3">
    <source>
        <dbReference type="Proteomes" id="UP000217790"/>
    </source>
</evidence>
<proteinExistence type="predicted"/>
<name>A0A2H3DYV4_ARMGA</name>
<keyword evidence="1" id="KW-1133">Transmembrane helix</keyword>
<keyword evidence="1" id="KW-0812">Transmembrane</keyword>
<dbReference type="OrthoDB" id="3088393at2759"/>
<keyword evidence="1" id="KW-0472">Membrane</keyword>
<organism evidence="2 3">
    <name type="scientific">Armillaria gallica</name>
    <name type="common">Bulbous honey fungus</name>
    <name type="synonym">Armillaria bulbosa</name>
    <dbReference type="NCBI Taxonomy" id="47427"/>
    <lineage>
        <taxon>Eukaryota</taxon>
        <taxon>Fungi</taxon>
        <taxon>Dikarya</taxon>
        <taxon>Basidiomycota</taxon>
        <taxon>Agaricomycotina</taxon>
        <taxon>Agaricomycetes</taxon>
        <taxon>Agaricomycetidae</taxon>
        <taxon>Agaricales</taxon>
        <taxon>Marasmiineae</taxon>
        <taxon>Physalacriaceae</taxon>
        <taxon>Armillaria</taxon>
    </lineage>
</organism>
<evidence type="ECO:0000313" key="2">
    <source>
        <dbReference type="EMBL" id="PBK93483.1"/>
    </source>
</evidence>